<evidence type="ECO:0000256" key="1">
    <source>
        <dbReference type="SAM" id="SignalP"/>
    </source>
</evidence>
<dbReference type="EMBL" id="JBFRYA010000001">
    <property type="protein sequence ID" value="MEX1667739.1"/>
    <property type="molecule type" value="Genomic_DNA"/>
</dbReference>
<evidence type="ECO:0000313" key="3">
    <source>
        <dbReference type="Proteomes" id="UP001557485"/>
    </source>
</evidence>
<dbReference type="InterPro" id="IPR021241">
    <property type="entry name" value="CsiV"/>
</dbReference>
<reference evidence="2 3" key="1">
    <citation type="journal article" date="2011" name="Int. J. Syst. Evol. Microbiol.">
        <title>Zhongshania antarctica gen. nov., sp. nov. and Zhongshania guokunii sp. nov., gammaproteobacteria respectively isolated from coastal attached (fast) ice and surface seawater of the Antarctic.</title>
        <authorList>
            <person name="Li H.J."/>
            <person name="Zhang X.Y."/>
            <person name="Chen C.X."/>
            <person name="Zhang Y.J."/>
            <person name="Gao Z.M."/>
            <person name="Yu Y."/>
            <person name="Chen X.L."/>
            <person name="Chen B."/>
            <person name="Zhang Y.Z."/>
        </authorList>
    </citation>
    <scope>NUCLEOTIDE SEQUENCE [LARGE SCALE GENOMIC DNA]</scope>
    <source>
        <strain evidence="2 3">ZS6-22T</strain>
    </source>
</reference>
<feature type="signal peptide" evidence="1">
    <location>
        <begin position="1"/>
        <end position="26"/>
    </location>
</feature>
<evidence type="ECO:0000313" key="2">
    <source>
        <dbReference type="EMBL" id="MEX1667739.1"/>
    </source>
</evidence>
<organism evidence="2 3">
    <name type="scientific">Zhongshania guokunii</name>
    <dbReference type="NCBI Taxonomy" id="641783"/>
    <lineage>
        <taxon>Bacteria</taxon>
        <taxon>Pseudomonadati</taxon>
        <taxon>Pseudomonadota</taxon>
        <taxon>Gammaproteobacteria</taxon>
        <taxon>Cellvibrionales</taxon>
        <taxon>Spongiibacteraceae</taxon>
        <taxon>Zhongshania</taxon>
    </lineage>
</organism>
<feature type="chain" id="PRO_5047183481" evidence="1">
    <location>
        <begin position="27"/>
        <end position="259"/>
    </location>
</feature>
<keyword evidence="1" id="KW-0732">Signal</keyword>
<accession>A0ABV3U2N0</accession>
<dbReference type="Pfam" id="PF10972">
    <property type="entry name" value="CsiV"/>
    <property type="match status" value="1"/>
</dbReference>
<dbReference type="Proteomes" id="UP001557485">
    <property type="component" value="Unassembled WGS sequence"/>
</dbReference>
<gene>
    <name evidence="2" type="ORF">AB4876_02385</name>
</gene>
<dbReference type="RefSeq" id="WP_368380045.1">
    <property type="nucleotide sequence ID" value="NZ_JBFRYA010000001.1"/>
</dbReference>
<comment type="caution">
    <text evidence="2">The sequence shown here is derived from an EMBL/GenBank/DDBJ whole genome shotgun (WGS) entry which is preliminary data.</text>
</comment>
<protein>
    <submittedName>
        <fullName evidence="2">CsiV family protein</fullName>
    </submittedName>
</protein>
<name>A0ABV3U2N0_9GAMM</name>
<sequence length="259" mass="29904">MSTLHRLRPCVLLAILLWGFSAVAFAQNSDRYHVDMIIYANNDPANMYEEDWPDNIHLRYPRKWVRLQSGDSTSASPHIVDKSDPEFAKVAASLRMSSRFKPLFQASWEQDLKARKKSPAILIQGGKQVGKHYELEGYIRIGVERYLHVDTNLWLISYGDRGENNYYLPHQPMSYNEPEEPAPLIDEAFEASPEYAQFKLQNPDFIANTQPAQEASDFPIEQIVVMKQQRRMRSDELHFIDHPKFGAIIKITKISAPKQ</sequence>
<proteinExistence type="predicted"/>
<keyword evidence="3" id="KW-1185">Reference proteome</keyword>